<dbReference type="InterPro" id="IPR017741">
    <property type="entry name" value="FAD-dependent_OxRdtase_HpnW"/>
</dbReference>
<dbReference type="PANTHER" id="PTHR13847:SF286">
    <property type="entry name" value="D-AMINO ACID DEHYDROGENASE"/>
    <property type="match status" value="1"/>
</dbReference>
<evidence type="ECO:0000313" key="6">
    <source>
        <dbReference type="EMBL" id="PWJ60566.1"/>
    </source>
</evidence>
<dbReference type="Pfam" id="PF01266">
    <property type="entry name" value="DAO"/>
    <property type="match status" value="1"/>
</dbReference>
<dbReference type="PANTHER" id="PTHR13847">
    <property type="entry name" value="SARCOSINE DEHYDROGENASE-RELATED"/>
    <property type="match status" value="1"/>
</dbReference>
<organism evidence="6 7">
    <name type="scientific">Dyadobacter jejuensis</name>
    <dbReference type="NCBI Taxonomy" id="1082580"/>
    <lineage>
        <taxon>Bacteria</taxon>
        <taxon>Pseudomonadati</taxon>
        <taxon>Bacteroidota</taxon>
        <taxon>Cytophagia</taxon>
        <taxon>Cytophagales</taxon>
        <taxon>Spirosomataceae</taxon>
        <taxon>Dyadobacter</taxon>
    </lineage>
</organism>
<dbReference type="InterPro" id="IPR036188">
    <property type="entry name" value="FAD/NAD-bd_sf"/>
</dbReference>
<comment type="similarity">
    <text evidence="2">Belongs to the DadA oxidoreductase family.</text>
</comment>
<keyword evidence="3" id="KW-0285">Flavoprotein</keyword>
<dbReference type="OrthoDB" id="9799943at2"/>
<reference evidence="6 7" key="1">
    <citation type="submission" date="2018-03" db="EMBL/GenBank/DDBJ databases">
        <title>Genomic Encyclopedia of Archaeal and Bacterial Type Strains, Phase II (KMG-II): from individual species to whole genera.</title>
        <authorList>
            <person name="Goeker M."/>
        </authorList>
    </citation>
    <scope>NUCLEOTIDE SEQUENCE [LARGE SCALE GENOMIC DNA]</scope>
    <source>
        <strain evidence="6 7">DSM 100346</strain>
    </source>
</reference>
<keyword evidence="4" id="KW-0560">Oxidoreductase</keyword>
<feature type="domain" description="FAD dependent oxidoreductase" evidence="5">
    <location>
        <begin position="5"/>
        <end position="370"/>
    </location>
</feature>
<proteinExistence type="inferred from homology"/>
<dbReference type="Proteomes" id="UP000245880">
    <property type="component" value="Unassembled WGS sequence"/>
</dbReference>
<comment type="caution">
    <text evidence="6">The sequence shown here is derived from an EMBL/GenBank/DDBJ whole genome shotgun (WGS) entry which is preliminary data.</text>
</comment>
<dbReference type="GO" id="GO:0016491">
    <property type="term" value="F:oxidoreductase activity"/>
    <property type="evidence" value="ECO:0007669"/>
    <property type="project" value="UniProtKB-KW"/>
</dbReference>
<evidence type="ECO:0000256" key="2">
    <source>
        <dbReference type="ARBA" id="ARBA00009410"/>
    </source>
</evidence>
<dbReference type="NCBIfam" id="TIGR03364">
    <property type="entry name" value="HpnW_proposed"/>
    <property type="match status" value="1"/>
</dbReference>
<comment type="cofactor">
    <cofactor evidence="1">
        <name>FAD</name>
        <dbReference type="ChEBI" id="CHEBI:57692"/>
    </cofactor>
</comment>
<dbReference type="Gene3D" id="3.30.9.10">
    <property type="entry name" value="D-Amino Acid Oxidase, subunit A, domain 2"/>
    <property type="match status" value="1"/>
</dbReference>
<dbReference type="AlphaFoldDB" id="A0A316AT84"/>
<sequence length="376" mass="41347">MKPSAIVVGAGIVGLATTRALCEAGYQVTVFDRSSKAVGASVRNFGMVWPIGQPEGKLYDRALRAQQIWKQVLKEGDIWHHQAGSLHMAYHTDELEVMEQFVAESSPQRPLKILTPAETLAQSQAVNPQGLLGALYSADEMIVDPREAIASIPGYLTEKYGVQFHWDRAVTEIAHPHVSAGGERFSADVIYVCGGADFETLYPDLFREASITKCKLQMLRLESQPNDWKIGPSLCGGLSLIHYDGFKVAPGLTALKERYAEQYPEYLKWGIHVMASQNGLGEITVGDSHEYGLTFDPFDREFVNKMILDYLATFAQFKSPKIAQTWHGIYSKMKDGATEVVLHPEPGVTIVNGLGGAGMTLSFGLCEEVVQGKYTS</sequence>
<dbReference type="EMBL" id="QGDT01000001">
    <property type="protein sequence ID" value="PWJ60566.1"/>
    <property type="molecule type" value="Genomic_DNA"/>
</dbReference>
<dbReference type="Gene3D" id="3.50.50.60">
    <property type="entry name" value="FAD/NAD(P)-binding domain"/>
    <property type="match status" value="1"/>
</dbReference>
<dbReference type="RefSeq" id="WP_109672847.1">
    <property type="nucleotide sequence ID" value="NZ_QGDT01000001.1"/>
</dbReference>
<evidence type="ECO:0000259" key="5">
    <source>
        <dbReference type="Pfam" id="PF01266"/>
    </source>
</evidence>
<evidence type="ECO:0000256" key="3">
    <source>
        <dbReference type="ARBA" id="ARBA00022630"/>
    </source>
</evidence>
<keyword evidence="7" id="KW-1185">Reference proteome</keyword>
<evidence type="ECO:0000256" key="4">
    <source>
        <dbReference type="ARBA" id="ARBA00023002"/>
    </source>
</evidence>
<accession>A0A316AT84</accession>
<name>A0A316AT84_9BACT</name>
<dbReference type="SUPFAM" id="SSF51905">
    <property type="entry name" value="FAD/NAD(P)-binding domain"/>
    <property type="match status" value="1"/>
</dbReference>
<dbReference type="InterPro" id="IPR006076">
    <property type="entry name" value="FAD-dep_OxRdtase"/>
</dbReference>
<dbReference type="GO" id="GO:0005737">
    <property type="term" value="C:cytoplasm"/>
    <property type="evidence" value="ECO:0007669"/>
    <property type="project" value="TreeGrafter"/>
</dbReference>
<evidence type="ECO:0000256" key="1">
    <source>
        <dbReference type="ARBA" id="ARBA00001974"/>
    </source>
</evidence>
<gene>
    <name evidence="6" type="ORF">CLV98_101751</name>
</gene>
<protein>
    <submittedName>
        <fullName evidence="6">FAD dependent oxidoreductase TIGR03364</fullName>
    </submittedName>
</protein>
<evidence type="ECO:0000313" key="7">
    <source>
        <dbReference type="Proteomes" id="UP000245880"/>
    </source>
</evidence>